<dbReference type="RefSeq" id="WP_346093312.1">
    <property type="nucleotide sequence ID" value="NZ_BAABKS010000074.1"/>
</dbReference>
<dbReference type="SUPFAM" id="SSF46785">
    <property type="entry name" value="Winged helix' DNA-binding domain"/>
    <property type="match status" value="1"/>
</dbReference>
<dbReference type="Proteomes" id="UP001597182">
    <property type="component" value="Unassembled WGS sequence"/>
</dbReference>
<dbReference type="Gene3D" id="3.30.70.920">
    <property type="match status" value="1"/>
</dbReference>
<dbReference type="InterPro" id="IPR019888">
    <property type="entry name" value="Tscrpt_reg_AsnC-like"/>
</dbReference>
<protein>
    <submittedName>
        <fullName evidence="5">Lrp/AsnC family transcriptional regulator</fullName>
    </submittedName>
</protein>
<sequence>MDAPLDAIDRRIVAALEADARLSGRALAERVMISRANAYARLERLMADGVITGFSARVDPVKIGLTTSAYVTMTVRQNNWRDLQERLRAIPEVRHMALLGGEFDVMLLVRAAGNDALRRVVLEQLQAIPGVLATRTFLIFEDAENVPAPPGS</sequence>
<dbReference type="InterPro" id="IPR036390">
    <property type="entry name" value="WH_DNA-bd_sf"/>
</dbReference>
<evidence type="ECO:0000256" key="2">
    <source>
        <dbReference type="ARBA" id="ARBA00023125"/>
    </source>
</evidence>
<name>A0ABW3VBV5_9PSEU</name>
<evidence type="ECO:0000313" key="5">
    <source>
        <dbReference type="EMBL" id="MFD1232301.1"/>
    </source>
</evidence>
<evidence type="ECO:0000256" key="1">
    <source>
        <dbReference type="ARBA" id="ARBA00023015"/>
    </source>
</evidence>
<comment type="caution">
    <text evidence="5">The sequence shown here is derived from an EMBL/GenBank/DDBJ whole genome shotgun (WGS) entry which is preliminary data.</text>
</comment>
<evidence type="ECO:0000259" key="4">
    <source>
        <dbReference type="PROSITE" id="PS50956"/>
    </source>
</evidence>
<dbReference type="PANTHER" id="PTHR30154">
    <property type="entry name" value="LEUCINE-RESPONSIVE REGULATORY PROTEIN"/>
    <property type="match status" value="1"/>
</dbReference>
<keyword evidence="3" id="KW-0804">Transcription</keyword>
<feature type="domain" description="HTH asnC-type" evidence="4">
    <location>
        <begin position="5"/>
        <end position="66"/>
    </location>
</feature>
<dbReference type="InterPro" id="IPR000485">
    <property type="entry name" value="AsnC-type_HTH_dom"/>
</dbReference>
<evidence type="ECO:0000313" key="6">
    <source>
        <dbReference type="Proteomes" id="UP001597182"/>
    </source>
</evidence>
<dbReference type="Gene3D" id="1.10.10.10">
    <property type="entry name" value="Winged helix-like DNA-binding domain superfamily/Winged helix DNA-binding domain"/>
    <property type="match status" value="1"/>
</dbReference>
<dbReference type="PROSITE" id="PS50956">
    <property type="entry name" value="HTH_ASNC_2"/>
    <property type="match status" value="1"/>
</dbReference>
<keyword evidence="1" id="KW-0805">Transcription regulation</keyword>
<dbReference type="Pfam" id="PF01037">
    <property type="entry name" value="AsnC_trans_reg"/>
    <property type="match status" value="1"/>
</dbReference>
<keyword evidence="2" id="KW-0238">DNA-binding</keyword>
<reference evidence="6" key="1">
    <citation type="journal article" date="2019" name="Int. J. Syst. Evol. Microbiol.">
        <title>The Global Catalogue of Microorganisms (GCM) 10K type strain sequencing project: providing services to taxonomists for standard genome sequencing and annotation.</title>
        <authorList>
            <consortium name="The Broad Institute Genomics Platform"/>
            <consortium name="The Broad Institute Genome Sequencing Center for Infectious Disease"/>
            <person name="Wu L."/>
            <person name="Ma J."/>
        </authorList>
    </citation>
    <scope>NUCLEOTIDE SEQUENCE [LARGE SCALE GENOMIC DNA]</scope>
    <source>
        <strain evidence="6">CCUG 49018</strain>
    </source>
</reference>
<dbReference type="SMART" id="SM00344">
    <property type="entry name" value="HTH_ASNC"/>
    <property type="match status" value="1"/>
</dbReference>
<accession>A0ABW3VBV5</accession>
<organism evidence="5 6">
    <name type="scientific">Pseudonocardia benzenivorans</name>
    <dbReference type="NCBI Taxonomy" id="228005"/>
    <lineage>
        <taxon>Bacteria</taxon>
        <taxon>Bacillati</taxon>
        <taxon>Actinomycetota</taxon>
        <taxon>Actinomycetes</taxon>
        <taxon>Pseudonocardiales</taxon>
        <taxon>Pseudonocardiaceae</taxon>
        <taxon>Pseudonocardia</taxon>
    </lineage>
</organism>
<dbReference type="PRINTS" id="PR00033">
    <property type="entry name" value="HTHASNC"/>
</dbReference>
<evidence type="ECO:0000256" key="3">
    <source>
        <dbReference type="ARBA" id="ARBA00023163"/>
    </source>
</evidence>
<keyword evidence="6" id="KW-1185">Reference proteome</keyword>
<dbReference type="SUPFAM" id="SSF54909">
    <property type="entry name" value="Dimeric alpha+beta barrel"/>
    <property type="match status" value="1"/>
</dbReference>
<dbReference type="InterPro" id="IPR019887">
    <property type="entry name" value="Tscrpt_reg_AsnC/Lrp_C"/>
</dbReference>
<dbReference type="InterPro" id="IPR036388">
    <property type="entry name" value="WH-like_DNA-bd_sf"/>
</dbReference>
<dbReference type="Pfam" id="PF13412">
    <property type="entry name" value="HTH_24"/>
    <property type="match status" value="1"/>
</dbReference>
<dbReference type="EMBL" id="JBHTMB010000021">
    <property type="protein sequence ID" value="MFD1232301.1"/>
    <property type="molecule type" value="Genomic_DNA"/>
</dbReference>
<proteinExistence type="predicted"/>
<dbReference type="InterPro" id="IPR011008">
    <property type="entry name" value="Dimeric_a/b-barrel"/>
</dbReference>
<dbReference type="PANTHER" id="PTHR30154:SF34">
    <property type="entry name" value="TRANSCRIPTIONAL REGULATOR AZLB"/>
    <property type="match status" value="1"/>
</dbReference>
<gene>
    <name evidence="5" type="ORF">ACFQ34_03305</name>
</gene>